<dbReference type="InterPro" id="IPR025827">
    <property type="entry name" value="Zn_ribbon_recom_dom"/>
</dbReference>
<organism evidence="4 5">
    <name type="scientific">Actinomadura darangshiensis</name>
    <dbReference type="NCBI Taxonomy" id="705336"/>
    <lineage>
        <taxon>Bacteria</taxon>
        <taxon>Bacillati</taxon>
        <taxon>Actinomycetota</taxon>
        <taxon>Actinomycetes</taxon>
        <taxon>Streptosporangiales</taxon>
        <taxon>Thermomonosporaceae</taxon>
        <taxon>Actinomadura</taxon>
    </lineage>
</organism>
<protein>
    <recommendedName>
        <fullName evidence="3">Recombinase zinc beta ribbon domain-containing protein</fullName>
    </recommendedName>
</protein>
<dbReference type="GO" id="GO:0000150">
    <property type="term" value="F:DNA strand exchange activity"/>
    <property type="evidence" value="ECO:0007669"/>
    <property type="project" value="TreeGrafter"/>
</dbReference>
<dbReference type="EMBL" id="SMKY01000054">
    <property type="protein sequence ID" value="TDD83431.1"/>
    <property type="molecule type" value="Genomic_DNA"/>
</dbReference>
<feature type="domain" description="Recombinase zinc beta ribbon" evidence="3">
    <location>
        <begin position="36"/>
        <end position="97"/>
    </location>
</feature>
<sequence>MRQGDALLNDDVWQRLQAVMDSRATTGPERRSGTHPLLGVLFCGTCGGRLYQSWLSPGPNRKVPVRQYRCAAKAHGRACAKPAYVVAKPVDGYVEREFLAATGNREIIEVVSIPAIDHSGEIAELEDDVRELAAQLCKLRGPAADAVGGMLQSRSDRLERLLAAPVASARTKRIRTGVDHAEKWTSAESADRRQMLLDAGVRVVVGQTTRGARDVEGRLSFTMGDPHRQ</sequence>
<dbReference type="Gene3D" id="3.90.1750.20">
    <property type="entry name" value="Putative Large Serine Recombinase, Chain B, Domain 2"/>
    <property type="match status" value="1"/>
</dbReference>
<dbReference type="InterPro" id="IPR050639">
    <property type="entry name" value="SSR_resolvase"/>
</dbReference>
<dbReference type="PANTHER" id="PTHR30461">
    <property type="entry name" value="DNA-INVERTASE FROM LAMBDOID PROPHAGE"/>
    <property type="match status" value="1"/>
</dbReference>
<keyword evidence="2" id="KW-0233">DNA recombination</keyword>
<evidence type="ECO:0000256" key="1">
    <source>
        <dbReference type="ARBA" id="ARBA00023125"/>
    </source>
</evidence>
<evidence type="ECO:0000259" key="3">
    <source>
        <dbReference type="Pfam" id="PF13408"/>
    </source>
</evidence>
<evidence type="ECO:0000256" key="2">
    <source>
        <dbReference type="ARBA" id="ARBA00023172"/>
    </source>
</evidence>
<dbReference type="GO" id="GO:0003677">
    <property type="term" value="F:DNA binding"/>
    <property type="evidence" value="ECO:0007669"/>
    <property type="project" value="UniProtKB-KW"/>
</dbReference>
<keyword evidence="1" id="KW-0238">DNA-binding</keyword>
<evidence type="ECO:0000313" key="5">
    <source>
        <dbReference type="Proteomes" id="UP000295578"/>
    </source>
</evidence>
<evidence type="ECO:0000313" key="4">
    <source>
        <dbReference type="EMBL" id="TDD83431.1"/>
    </source>
</evidence>
<proteinExistence type="predicted"/>
<dbReference type="Pfam" id="PF13408">
    <property type="entry name" value="Zn_ribbon_recom"/>
    <property type="match status" value="1"/>
</dbReference>
<comment type="caution">
    <text evidence="4">The sequence shown here is derived from an EMBL/GenBank/DDBJ whole genome shotgun (WGS) entry which is preliminary data.</text>
</comment>
<dbReference type="InterPro" id="IPR038109">
    <property type="entry name" value="DNA_bind_recomb_sf"/>
</dbReference>
<dbReference type="Proteomes" id="UP000295578">
    <property type="component" value="Unassembled WGS sequence"/>
</dbReference>
<keyword evidence="5" id="KW-1185">Reference proteome</keyword>
<dbReference type="PANTHER" id="PTHR30461:SF2">
    <property type="entry name" value="SERINE RECOMBINASE PINE-RELATED"/>
    <property type="match status" value="1"/>
</dbReference>
<name>A0A4R5BBJ9_9ACTN</name>
<reference evidence="4 5" key="1">
    <citation type="submission" date="2019-03" db="EMBL/GenBank/DDBJ databases">
        <title>Draft genome sequences of novel Actinobacteria.</title>
        <authorList>
            <person name="Sahin N."/>
            <person name="Ay H."/>
            <person name="Saygin H."/>
        </authorList>
    </citation>
    <scope>NUCLEOTIDE SEQUENCE [LARGE SCALE GENOMIC DNA]</scope>
    <source>
        <strain evidence="4 5">DSM 45941</strain>
    </source>
</reference>
<dbReference type="AlphaFoldDB" id="A0A4R5BBJ9"/>
<accession>A0A4R5BBJ9</accession>
<gene>
    <name evidence="4" type="ORF">E1293_14790</name>
</gene>